<organism evidence="2">
    <name type="scientific">Tanacetum cinerariifolium</name>
    <name type="common">Dalmatian daisy</name>
    <name type="synonym">Chrysanthemum cinerariifolium</name>
    <dbReference type="NCBI Taxonomy" id="118510"/>
    <lineage>
        <taxon>Eukaryota</taxon>
        <taxon>Viridiplantae</taxon>
        <taxon>Streptophyta</taxon>
        <taxon>Embryophyta</taxon>
        <taxon>Tracheophyta</taxon>
        <taxon>Spermatophyta</taxon>
        <taxon>Magnoliopsida</taxon>
        <taxon>eudicotyledons</taxon>
        <taxon>Gunneridae</taxon>
        <taxon>Pentapetalae</taxon>
        <taxon>asterids</taxon>
        <taxon>campanulids</taxon>
        <taxon>Asterales</taxon>
        <taxon>Asteraceae</taxon>
        <taxon>Asteroideae</taxon>
        <taxon>Anthemideae</taxon>
        <taxon>Anthemidinae</taxon>
        <taxon>Tanacetum</taxon>
    </lineage>
</organism>
<gene>
    <name evidence="2" type="ORF">Tci_632548</name>
</gene>
<dbReference type="EMBL" id="BKCJ010453869">
    <property type="protein sequence ID" value="GFA60576.1"/>
    <property type="molecule type" value="Genomic_DNA"/>
</dbReference>
<keyword evidence="2" id="KW-0418">Kinase</keyword>
<protein>
    <submittedName>
        <fullName evidence="2">Xylulose kinase-1</fullName>
    </submittedName>
</protein>
<proteinExistence type="predicted"/>
<feature type="compositionally biased region" description="Basic residues" evidence="1">
    <location>
        <begin position="247"/>
        <end position="268"/>
    </location>
</feature>
<keyword evidence="2" id="KW-0808">Transferase</keyword>
<sequence length="274" mass="30553">MVAYLSKSDASEGFNQIIDFLNGSSIKYALTMNPNIYVSCIKQFWTTTAVKQVNDVTRLQALVDKKKVVVTEATIREVLRLDDAEGVDCLSNEDIFAELARMGYENHPPSLRFTKLSSRASGSFCFVRNVDSTTKFYMYPHFLQLIVRKQVGDLSTHTTKYTSPALTQKEVDEEGDADENVEEVNAGDAAKGDDSVAHGEVLTVTKEPSIPSSTPLTPPPQPPQDIPSTSQVKGKQEKDKIRTKLDKNRKRGKARQCRRPITVKKVGKEKKIQV</sequence>
<reference evidence="2" key="1">
    <citation type="journal article" date="2019" name="Sci. Rep.">
        <title>Draft genome of Tanacetum cinerariifolium, the natural source of mosquito coil.</title>
        <authorList>
            <person name="Yamashiro T."/>
            <person name="Shiraishi A."/>
            <person name="Satake H."/>
            <person name="Nakayama K."/>
        </authorList>
    </citation>
    <scope>NUCLEOTIDE SEQUENCE</scope>
</reference>
<evidence type="ECO:0000256" key="1">
    <source>
        <dbReference type="SAM" id="MobiDB-lite"/>
    </source>
</evidence>
<comment type="caution">
    <text evidence="2">The sequence shown here is derived from an EMBL/GenBank/DDBJ whole genome shotgun (WGS) entry which is preliminary data.</text>
</comment>
<dbReference type="AlphaFoldDB" id="A0A699JYP0"/>
<feature type="compositionally biased region" description="Pro residues" evidence="1">
    <location>
        <begin position="216"/>
        <end position="225"/>
    </location>
</feature>
<name>A0A699JYP0_TANCI</name>
<evidence type="ECO:0000313" key="2">
    <source>
        <dbReference type="EMBL" id="GFA60576.1"/>
    </source>
</evidence>
<feature type="compositionally biased region" description="Basic and acidic residues" evidence="1">
    <location>
        <begin position="234"/>
        <end position="246"/>
    </location>
</feature>
<dbReference type="GO" id="GO:0016301">
    <property type="term" value="F:kinase activity"/>
    <property type="evidence" value="ECO:0007669"/>
    <property type="project" value="UniProtKB-KW"/>
</dbReference>
<feature type="region of interest" description="Disordered" evidence="1">
    <location>
        <begin position="204"/>
        <end position="274"/>
    </location>
</feature>
<accession>A0A699JYP0</accession>